<keyword evidence="2" id="KW-1185">Reference proteome</keyword>
<dbReference type="PANTHER" id="PTHR37519">
    <property type="match status" value="1"/>
</dbReference>
<dbReference type="eggNOG" id="COG3102">
    <property type="taxonomic scope" value="Bacteria"/>
</dbReference>
<dbReference type="EMBL" id="FQ312005">
    <property type="protein sequence ID" value="CBW25870.1"/>
    <property type="molecule type" value="Genomic_DNA"/>
</dbReference>
<name>E1WXR4_HALMS</name>
<sequence length="163" mass="18984">MLDFSKAQSVLSKIEEDLKILGINLEEYFIDHICYRVSSSIRYEELKLALEKEHSLLHEAMISNRPISTFKLASPLLYKNHKIPLLELPAPKGEVNYEEGFEHIECVIDESFVDFSNKFKNIEFDWKGAQKSHNPELRIKLGGLSIKFHHQSLEEVIKEELKK</sequence>
<dbReference type="AlphaFoldDB" id="E1WXR4"/>
<proteinExistence type="predicted"/>
<organism evidence="1 2">
    <name type="scientific">Halobacteriovorax marinus (strain ATCC BAA-682 / DSM 15412 / SJ)</name>
    <name type="common">Bacteriovorax marinus</name>
    <dbReference type="NCBI Taxonomy" id="862908"/>
    <lineage>
        <taxon>Bacteria</taxon>
        <taxon>Pseudomonadati</taxon>
        <taxon>Bdellovibrionota</taxon>
        <taxon>Bacteriovoracia</taxon>
        <taxon>Bacteriovoracales</taxon>
        <taxon>Halobacteriovoraceae</taxon>
        <taxon>Halobacteriovorax</taxon>
    </lineage>
</organism>
<gene>
    <name evidence="1" type="primary">yecM</name>
    <name evidence="1" type="ordered locus">BMS_0986</name>
</gene>
<dbReference type="PANTHER" id="PTHR37519:SF1">
    <property type="entry name" value="DIHYDROXYBIPHENYL DIOXYGENASE DOMAIN-CONTAINING PROTEIN"/>
    <property type="match status" value="1"/>
</dbReference>
<reference evidence="2" key="1">
    <citation type="journal article" date="2013" name="ISME J.">
        <title>A small predatory core genome in the divergent marine Bacteriovorax marinus SJ and the terrestrial Bdellovibrio bacteriovorus.</title>
        <authorList>
            <person name="Crossman L.C."/>
            <person name="Chen H."/>
            <person name="Cerdeno-Tarraga A.M."/>
            <person name="Brooks K."/>
            <person name="Quail M.A."/>
            <person name="Pineiro S.A."/>
            <person name="Hobley L."/>
            <person name="Sockett R.E."/>
            <person name="Bentley S.D."/>
            <person name="Parkhill J."/>
            <person name="Williams H.N."/>
            <person name="Stine O.C."/>
        </authorList>
    </citation>
    <scope>NUCLEOTIDE SEQUENCE [LARGE SCALE GENOMIC DNA]</scope>
    <source>
        <strain evidence="2">ATCC BAA-682 / DSM 15412 / SJ</strain>
    </source>
</reference>
<dbReference type="HOGENOM" id="CLU_122770_0_0_7"/>
<dbReference type="Gene3D" id="3.10.180.10">
    <property type="entry name" value="2,3-Dihydroxybiphenyl 1,2-Dioxygenase, domain 1"/>
    <property type="match status" value="1"/>
</dbReference>
<evidence type="ECO:0008006" key="3">
    <source>
        <dbReference type="Google" id="ProtNLM"/>
    </source>
</evidence>
<dbReference type="STRING" id="862908.BMS_0986"/>
<evidence type="ECO:0000313" key="2">
    <source>
        <dbReference type="Proteomes" id="UP000008963"/>
    </source>
</evidence>
<dbReference type="Pfam" id="PF06185">
    <property type="entry name" value="YecM"/>
    <property type="match status" value="1"/>
</dbReference>
<dbReference type="Proteomes" id="UP000008963">
    <property type="component" value="Chromosome"/>
</dbReference>
<dbReference type="PATRIC" id="fig|862908.3.peg.937"/>
<dbReference type="InterPro" id="IPR010393">
    <property type="entry name" value="DUF991_YecM-like"/>
</dbReference>
<dbReference type="OrthoDB" id="5296111at2"/>
<evidence type="ECO:0000313" key="1">
    <source>
        <dbReference type="EMBL" id="CBW25870.1"/>
    </source>
</evidence>
<dbReference type="KEGG" id="bmx:BMS_0986"/>
<protein>
    <recommendedName>
        <fullName evidence="3">VOC family protein</fullName>
    </recommendedName>
</protein>
<dbReference type="InterPro" id="IPR029068">
    <property type="entry name" value="Glyas_Bleomycin-R_OHBP_Dase"/>
</dbReference>
<dbReference type="SUPFAM" id="SSF54593">
    <property type="entry name" value="Glyoxalase/Bleomycin resistance protein/Dihydroxybiphenyl dioxygenase"/>
    <property type="match status" value="1"/>
</dbReference>
<dbReference type="RefSeq" id="WP_014243655.1">
    <property type="nucleotide sequence ID" value="NC_016620.1"/>
</dbReference>
<accession>E1WXR4</accession>